<comment type="similarity">
    <text evidence="2 8">Belongs to the 4-toluene sulfonate uptake permease (TSUP) (TC 2.A.102) family.</text>
</comment>
<dbReference type="OrthoDB" id="9795324at2"/>
<dbReference type="PANTHER" id="PTHR30269:SF37">
    <property type="entry name" value="MEMBRANE TRANSPORTER PROTEIN"/>
    <property type="match status" value="1"/>
</dbReference>
<gene>
    <name evidence="9" type="ORF">D6Z83_23100</name>
    <name evidence="10" type="ORF">EBE87_13780</name>
</gene>
<accession>A0A3A9JE72</accession>
<evidence type="ECO:0000256" key="5">
    <source>
        <dbReference type="ARBA" id="ARBA00022692"/>
    </source>
</evidence>
<feature type="transmembrane region" description="Helical" evidence="8">
    <location>
        <begin position="198"/>
        <end position="216"/>
    </location>
</feature>
<evidence type="ECO:0000256" key="3">
    <source>
        <dbReference type="ARBA" id="ARBA00022448"/>
    </source>
</evidence>
<keyword evidence="6 8" id="KW-1133">Transmembrane helix</keyword>
<evidence type="ECO:0000313" key="11">
    <source>
        <dbReference type="Proteomes" id="UP000274097"/>
    </source>
</evidence>
<evidence type="ECO:0000256" key="4">
    <source>
        <dbReference type="ARBA" id="ARBA00022475"/>
    </source>
</evidence>
<evidence type="ECO:0000313" key="10">
    <source>
        <dbReference type="EMBL" id="RMI20883.1"/>
    </source>
</evidence>
<evidence type="ECO:0000256" key="1">
    <source>
        <dbReference type="ARBA" id="ARBA00004651"/>
    </source>
</evidence>
<evidence type="ECO:0000256" key="8">
    <source>
        <dbReference type="RuleBase" id="RU363041"/>
    </source>
</evidence>
<evidence type="ECO:0000256" key="6">
    <source>
        <dbReference type="ARBA" id="ARBA00022989"/>
    </source>
</evidence>
<feature type="transmembrane region" description="Helical" evidence="8">
    <location>
        <begin position="130"/>
        <end position="151"/>
    </location>
</feature>
<organism evidence="9 12">
    <name type="scientific">Teichococcus wenyumeiae</name>
    <dbReference type="NCBI Taxonomy" id="2478470"/>
    <lineage>
        <taxon>Bacteria</taxon>
        <taxon>Pseudomonadati</taxon>
        <taxon>Pseudomonadota</taxon>
        <taxon>Alphaproteobacteria</taxon>
        <taxon>Acetobacterales</taxon>
        <taxon>Roseomonadaceae</taxon>
        <taxon>Roseomonas</taxon>
    </lineage>
</organism>
<dbReference type="EMBL" id="RFLX01000009">
    <property type="protein sequence ID" value="RMI20883.1"/>
    <property type="molecule type" value="Genomic_DNA"/>
</dbReference>
<name>A0A3A9JE72_9PROT</name>
<evidence type="ECO:0000313" key="9">
    <source>
        <dbReference type="EMBL" id="RKK01804.1"/>
    </source>
</evidence>
<comment type="caution">
    <text evidence="9">The sequence shown here is derived from an EMBL/GenBank/DDBJ whole genome shotgun (WGS) entry which is preliminary data.</text>
</comment>
<sequence length="251" mass="25826">MFLASLPPLPALLATLGAALLAGLARGFSGFGSALIFVPLASAALGPKMAAPLLMLVDNFTTLPLLPPAWGKADRRQVAVLAAGALVGAPAGTWLLLQADPEILRWGFCGLALAMLGLLASGWRYHGRPAVPLSLLVGGASGVCSGAAQMGGPPVVAYWLGGAIPATRVRANLMLFFGINGLISAGVYLLGGLLGLEVLLLALLMAPTYAFGVWGGSKLFGRASDATFRRACFWLIALAAVVGLPLWDRLR</sequence>
<dbReference type="InterPro" id="IPR052017">
    <property type="entry name" value="TSUP"/>
</dbReference>
<dbReference type="Proteomes" id="UP000278036">
    <property type="component" value="Unassembled WGS sequence"/>
</dbReference>
<keyword evidence="5 8" id="KW-0812">Transmembrane</keyword>
<dbReference type="InParanoid" id="A0A3A9JE72"/>
<dbReference type="Proteomes" id="UP000274097">
    <property type="component" value="Unassembled WGS sequence"/>
</dbReference>
<feature type="transmembrane region" description="Helical" evidence="8">
    <location>
        <begin position="103"/>
        <end position="123"/>
    </location>
</feature>
<dbReference type="Pfam" id="PF01925">
    <property type="entry name" value="TauE"/>
    <property type="match status" value="1"/>
</dbReference>
<dbReference type="PANTHER" id="PTHR30269">
    <property type="entry name" value="TRANSMEMBRANE PROTEIN YFCA"/>
    <property type="match status" value="1"/>
</dbReference>
<evidence type="ECO:0000256" key="7">
    <source>
        <dbReference type="ARBA" id="ARBA00023136"/>
    </source>
</evidence>
<feature type="transmembrane region" description="Helical" evidence="8">
    <location>
        <begin position="228"/>
        <end position="247"/>
    </location>
</feature>
<dbReference type="EMBL" id="RAQU01000217">
    <property type="protein sequence ID" value="RKK01804.1"/>
    <property type="molecule type" value="Genomic_DNA"/>
</dbReference>
<dbReference type="AlphaFoldDB" id="A0A3A9JE72"/>
<feature type="transmembrane region" description="Helical" evidence="8">
    <location>
        <begin position="171"/>
        <end position="191"/>
    </location>
</feature>
<comment type="subcellular location">
    <subcellularLocation>
        <location evidence="1 8">Cell membrane</location>
        <topology evidence="1 8">Multi-pass membrane protein</topology>
    </subcellularLocation>
</comment>
<keyword evidence="7 8" id="KW-0472">Membrane</keyword>
<reference evidence="9 12" key="1">
    <citation type="submission" date="2018-09" db="EMBL/GenBank/DDBJ databases">
        <title>Roseomonas sp. nov., isolated from feces of Tibetan antelopes in the Qinghai-Tibet plateau, China.</title>
        <authorList>
            <person name="Tian Z."/>
        </authorList>
    </citation>
    <scope>NUCLEOTIDE SEQUENCE [LARGE SCALE GENOMIC DNA]</scope>
    <source>
        <strain evidence="10 11">Z23</strain>
        <strain evidence="9 12">Z24</strain>
    </source>
</reference>
<evidence type="ECO:0000256" key="2">
    <source>
        <dbReference type="ARBA" id="ARBA00009142"/>
    </source>
</evidence>
<keyword evidence="11" id="KW-1185">Reference proteome</keyword>
<dbReference type="InterPro" id="IPR002781">
    <property type="entry name" value="TM_pro_TauE-like"/>
</dbReference>
<protein>
    <recommendedName>
        <fullName evidence="8">Probable membrane transporter protein</fullName>
    </recommendedName>
</protein>
<proteinExistence type="inferred from homology"/>
<feature type="transmembrane region" description="Helical" evidence="8">
    <location>
        <begin position="37"/>
        <end position="57"/>
    </location>
</feature>
<evidence type="ECO:0000313" key="12">
    <source>
        <dbReference type="Proteomes" id="UP000278036"/>
    </source>
</evidence>
<keyword evidence="3" id="KW-0813">Transport</keyword>
<keyword evidence="4 8" id="KW-1003">Cell membrane</keyword>
<feature type="transmembrane region" description="Helical" evidence="8">
    <location>
        <begin position="78"/>
        <end position="97"/>
    </location>
</feature>
<dbReference type="RefSeq" id="WP_120640545.1">
    <property type="nucleotide sequence ID" value="NZ_RAQU01000217.1"/>
</dbReference>
<dbReference type="GO" id="GO:0005886">
    <property type="term" value="C:plasma membrane"/>
    <property type="evidence" value="ECO:0007669"/>
    <property type="project" value="UniProtKB-SubCell"/>
</dbReference>